<gene>
    <name evidence="4" type="primary">egtD</name>
    <name evidence="4" type="ORF">DX908_09990</name>
</gene>
<protein>
    <submittedName>
        <fullName evidence="4">L-histidine N(Alpha)-methyltransferase</fullName>
        <ecNumber evidence="4">2.1.1.44</ecNumber>
    </submittedName>
</protein>
<dbReference type="GO" id="GO:0032259">
    <property type="term" value="P:methylation"/>
    <property type="evidence" value="ECO:0007669"/>
    <property type="project" value="UniProtKB-KW"/>
</dbReference>
<dbReference type="OrthoDB" id="5289726at2"/>
<evidence type="ECO:0000259" key="3">
    <source>
        <dbReference type="Pfam" id="PF10017"/>
    </source>
</evidence>
<evidence type="ECO:0000313" key="5">
    <source>
        <dbReference type="Proteomes" id="UP000264589"/>
    </source>
</evidence>
<dbReference type="InterPro" id="IPR029063">
    <property type="entry name" value="SAM-dependent_MTases_sf"/>
</dbReference>
<dbReference type="RefSeq" id="WP_116392199.1">
    <property type="nucleotide sequence ID" value="NZ_QUQO01000001.1"/>
</dbReference>
<evidence type="ECO:0000313" key="4">
    <source>
        <dbReference type="EMBL" id="RFB05566.1"/>
    </source>
</evidence>
<dbReference type="PANTHER" id="PTHR43397">
    <property type="entry name" value="ERGOTHIONEINE BIOSYNTHESIS PROTEIN 1"/>
    <property type="match status" value="1"/>
</dbReference>
<dbReference type="InterPro" id="IPR035094">
    <property type="entry name" value="EgtD"/>
</dbReference>
<name>A0A371RJG1_9PROT</name>
<dbReference type="SUPFAM" id="SSF53335">
    <property type="entry name" value="S-adenosyl-L-methionine-dependent methyltransferases"/>
    <property type="match status" value="1"/>
</dbReference>
<feature type="domain" description="Histidine-specific methyltransferase SAM-dependent" evidence="3">
    <location>
        <begin position="10"/>
        <end position="308"/>
    </location>
</feature>
<dbReference type="EC" id="2.1.1.44" evidence="4"/>
<dbReference type="AlphaFoldDB" id="A0A371RJG1"/>
<dbReference type="EMBL" id="QUQO01000001">
    <property type="protein sequence ID" value="RFB05566.1"/>
    <property type="molecule type" value="Genomic_DNA"/>
</dbReference>
<dbReference type="NCBIfam" id="TIGR03438">
    <property type="entry name" value="egtD_ergothio"/>
    <property type="match status" value="1"/>
</dbReference>
<keyword evidence="1 4" id="KW-0489">Methyltransferase</keyword>
<dbReference type="Gene3D" id="3.40.50.150">
    <property type="entry name" value="Vaccinia Virus protein VP39"/>
    <property type="match status" value="1"/>
</dbReference>
<accession>A0A371RJG1</accession>
<reference evidence="4 5" key="1">
    <citation type="submission" date="2018-08" db="EMBL/GenBank/DDBJ databases">
        <title>Parvularcula sp. SM1705, isolated from surface water of the South Sea China.</title>
        <authorList>
            <person name="Sun L."/>
        </authorList>
    </citation>
    <scope>NUCLEOTIDE SEQUENCE [LARGE SCALE GENOMIC DNA]</scope>
    <source>
        <strain evidence="4 5">SM1705</strain>
    </source>
</reference>
<evidence type="ECO:0000256" key="1">
    <source>
        <dbReference type="ARBA" id="ARBA00022603"/>
    </source>
</evidence>
<comment type="caution">
    <text evidence="4">The sequence shown here is derived from an EMBL/GenBank/DDBJ whole genome shotgun (WGS) entry which is preliminary data.</text>
</comment>
<keyword evidence="2 4" id="KW-0808">Transferase</keyword>
<dbReference type="InterPro" id="IPR051128">
    <property type="entry name" value="EgtD_Methyltrsf_superfamily"/>
</dbReference>
<proteinExistence type="predicted"/>
<dbReference type="Pfam" id="PF10017">
    <property type="entry name" value="Methyltransf_33"/>
    <property type="match status" value="1"/>
</dbReference>
<dbReference type="GO" id="GO:0052706">
    <property type="term" value="F:L-histidine N(alpha)-methyltransferase activity"/>
    <property type="evidence" value="ECO:0007669"/>
    <property type="project" value="UniProtKB-EC"/>
</dbReference>
<sequence length="309" mass="34312">MTDTDPAFLAEVLDGLSQPQKTLHPKWLYDLRGSELFEEITDVPEYYPTRTEATIFARAFPELHEMLPNIRAVIEYGSGSSKKTGPLLEALKPEIYVPSDISEEFLKDAATDLQDQHPDVDVIPLVADFTEPISLPSGLGAPEERLGFFPGSTIGNFEPGTAVPFLSRVRTSLGDGAYFLISGDLIKSREILEAAYDDAGGVTAAFNLNLLTRMNRELGADFDEDGFVHRSVWNADLSRVEMHLVATRPQTVTIDGKRFDFAEGETIHTENSYKYTVDGFEEMGARAGWSLAKYWTDENDLFGVFLLKG</sequence>
<evidence type="ECO:0000256" key="2">
    <source>
        <dbReference type="ARBA" id="ARBA00022679"/>
    </source>
</evidence>
<dbReference type="InterPro" id="IPR019257">
    <property type="entry name" value="MeTrfase_dom"/>
</dbReference>
<keyword evidence="5" id="KW-1185">Reference proteome</keyword>
<dbReference type="InterPro" id="IPR017804">
    <property type="entry name" value="MeTrfase_EgtD-like"/>
</dbReference>
<dbReference type="Proteomes" id="UP000264589">
    <property type="component" value="Unassembled WGS sequence"/>
</dbReference>
<dbReference type="PIRSF" id="PIRSF018005">
    <property type="entry name" value="UCP018005"/>
    <property type="match status" value="1"/>
</dbReference>
<dbReference type="PANTHER" id="PTHR43397:SF1">
    <property type="entry name" value="ERGOTHIONEINE BIOSYNTHESIS PROTEIN 1"/>
    <property type="match status" value="1"/>
</dbReference>
<organism evidence="4 5">
    <name type="scientific">Parvularcula marina</name>
    <dbReference type="NCBI Taxonomy" id="2292771"/>
    <lineage>
        <taxon>Bacteria</taxon>
        <taxon>Pseudomonadati</taxon>
        <taxon>Pseudomonadota</taxon>
        <taxon>Alphaproteobacteria</taxon>
        <taxon>Parvularculales</taxon>
        <taxon>Parvularculaceae</taxon>
        <taxon>Parvularcula</taxon>
    </lineage>
</organism>
<dbReference type="InParanoid" id="A0A371RJG1"/>